<reference evidence="1 2" key="1">
    <citation type="journal article" date="2015" name="Genome Biol. Evol.">
        <title>Phylogenomic analyses indicate that early fungi evolved digesting cell walls of algal ancestors of land plants.</title>
        <authorList>
            <person name="Chang Y."/>
            <person name="Wang S."/>
            <person name="Sekimoto S."/>
            <person name="Aerts A.L."/>
            <person name="Choi C."/>
            <person name="Clum A."/>
            <person name="LaButti K.M."/>
            <person name="Lindquist E.A."/>
            <person name="Yee Ngan C."/>
            <person name="Ohm R.A."/>
            <person name="Salamov A.A."/>
            <person name="Grigoriev I.V."/>
            <person name="Spatafora J.W."/>
            <person name="Berbee M.L."/>
        </authorList>
    </citation>
    <scope>NUCLEOTIDE SEQUENCE [LARGE SCALE GENOMIC DNA]</scope>
    <source>
        <strain evidence="1 2">NRRL 28638</strain>
    </source>
</reference>
<name>A0A137P7K3_CONC2</name>
<evidence type="ECO:0000313" key="1">
    <source>
        <dbReference type="EMBL" id="KXN70997.1"/>
    </source>
</evidence>
<dbReference type="AlphaFoldDB" id="A0A137P7K3"/>
<sequence>MYNIDDDIGTLSEGNDSEKCLYKNVKTKNSDSGHLKEYQKEDTFIESTKPKTILSEESSLKVNNQYTIEHLVKLDKESNLECVALSSSTIKDKQLRDCAMLIYPHVKCLTKYLKEDNLIGPTKARKLMREEIGLDLSVQTVNKYLKMLREKLGPEYSNLDPSVIKNRQLDDLAKFKNLHLECLKEYLKEDSFIGPTEANRKLKKDTSLEVSVSTVRKAMSNLRKEMGLEYSKLDQSTINSRRLADRSKLKDFHLECLKKILKESDSIGSAKARDILYQETDLYVSIPTIYRHLKALKKEMGIENPNIDQSTVKSRRPGCRTKFKDLHLECLRNYLVKDRFIGPAEAKNRIQEDTGLEIGLSTIQKAMTKLRKEMNIERASLDQSAVKNRELKDRAKLKDSHLECLKKYLNEDILIGPTESRNRLQEETNLKISVYAVKRAMLKLRKEINVEYANLDTSSVKDRQSKHRSKLKDAHLALLRKYLARDNFIGPTKAWNLLHEETSLEVHVSTIQRAMKKLRIDMGLEISSLDSSMRNAKSTKQAKLKVSQLKRLKKYLKDDEFIGPMEARNRFEEETGIRLTISNMREYLINIKEKSYNIN</sequence>
<proteinExistence type="predicted"/>
<dbReference type="Proteomes" id="UP000070444">
    <property type="component" value="Unassembled WGS sequence"/>
</dbReference>
<dbReference type="EMBL" id="KQ964487">
    <property type="protein sequence ID" value="KXN70997.1"/>
    <property type="molecule type" value="Genomic_DNA"/>
</dbReference>
<organism evidence="1 2">
    <name type="scientific">Conidiobolus coronatus (strain ATCC 28846 / CBS 209.66 / NRRL 28638)</name>
    <name type="common">Delacroixia coronata</name>
    <dbReference type="NCBI Taxonomy" id="796925"/>
    <lineage>
        <taxon>Eukaryota</taxon>
        <taxon>Fungi</taxon>
        <taxon>Fungi incertae sedis</taxon>
        <taxon>Zoopagomycota</taxon>
        <taxon>Entomophthoromycotina</taxon>
        <taxon>Entomophthoromycetes</taxon>
        <taxon>Entomophthorales</taxon>
        <taxon>Ancylistaceae</taxon>
        <taxon>Conidiobolus</taxon>
    </lineage>
</organism>
<protein>
    <submittedName>
        <fullName evidence="1">Uncharacterized protein</fullName>
    </submittedName>
</protein>
<keyword evidence="2" id="KW-1185">Reference proteome</keyword>
<gene>
    <name evidence="1" type="ORF">CONCODRAFT_78579</name>
</gene>
<accession>A0A137P7K3</accession>
<evidence type="ECO:0000313" key="2">
    <source>
        <dbReference type="Proteomes" id="UP000070444"/>
    </source>
</evidence>